<dbReference type="GO" id="GO:0008654">
    <property type="term" value="P:phospholipid biosynthetic process"/>
    <property type="evidence" value="ECO:0007669"/>
    <property type="project" value="InterPro"/>
</dbReference>
<feature type="transmembrane region" description="Helical" evidence="1">
    <location>
        <begin position="115"/>
        <end position="136"/>
    </location>
</feature>
<gene>
    <name evidence="2" type="ORF">COW24_03415</name>
</gene>
<dbReference type="Pfam" id="PF01066">
    <property type="entry name" value="CDP-OH_P_transf"/>
    <property type="match status" value="1"/>
</dbReference>
<evidence type="ECO:0000313" key="2">
    <source>
        <dbReference type="EMBL" id="PIW36820.1"/>
    </source>
</evidence>
<keyword evidence="1" id="KW-0472">Membrane</keyword>
<feature type="transmembrane region" description="Helical" evidence="1">
    <location>
        <begin position="148"/>
        <end position="166"/>
    </location>
</feature>
<organism evidence="2 3">
    <name type="scientific">Candidatus Kerfeldbacteria bacterium CG15_BIG_FIL_POST_REV_8_21_14_020_45_12</name>
    <dbReference type="NCBI Taxonomy" id="2014247"/>
    <lineage>
        <taxon>Bacteria</taxon>
        <taxon>Candidatus Kerfeldiibacteriota</taxon>
    </lineage>
</organism>
<evidence type="ECO:0000313" key="3">
    <source>
        <dbReference type="Proteomes" id="UP000230292"/>
    </source>
</evidence>
<dbReference type="Gene3D" id="1.20.120.1760">
    <property type="match status" value="1"/>
</dbReference>
<dbReference type="InterPro" id="IPR000462">
    <property type="entry name" value="CDP-OH_P_trans"/>
</dbReference>
<proteinExistence type="predicted"/>
<feature type="transmembrane region" description="Helical" evidence="1">
    <location>
        <begin position="172"/>
        <end position="197"/>
    </location>
</feature>
<dbReference type="GO" id="GO:0016020">
    <property type="term" value="C:membrane"/>
    <property type="evidence" value="ECO:0007669"/>
    <property type="project" value="InterPro"/>
</dbReference>
<evidence type="ECO:0000256" key="1">
    <source>
        <dbReference type="SAM" id="Phobius"/>
    </source>
</evidence>
<name>A0A2M7H3L2_9BACT</name>
<dbReference type="EMBL" id="PFGC01000039">
    <property type="protein sequence ID" value="PIW36820.1"/>
    <property type="molecule type" value="Genomic_DNA"/>
</dbReference>
<reference evidence="2 3" key="1">
    <citation type="submission" date="2017-09" db="EMBL/GenBank/DDBJ databases">
        <title>Depth-based differentiation of microbial function through sediment-hosted aquifers and enrichment of novel symbionts in the deep terrestrial subsurface.</title>
        <authorList>
            <person name="Probst A.J."/>
            <person name="Ladd B."/>
            <person name="Jarett J.K."/>
            <person name="Geller-Mcgrath D.E."/>
            <person name="Sieber C.M."/>
            <person name="Emerson J.B."/>
            <person name="Anantharaman K."/>
            <person name="Thomas B.C."/>
            <person name="Malmstrom R."/>
            <person name="Stieglmeier M."/>
            <person name="Klingl A."/>
            <person name="Woyke T."/>
            <person name="Ryan C.M."/>
            <person name="Banfield J.F."/>
        </authorList>
    </citation>
    <scope>NUCLEOTIDE SEQUENCE [LARGE SCALE GENOMIC DNA]</scope>
    <source>
        <strain evidence="2">CG15_BIG_FIL_POST_REV_8_21_14_020_45_12</strain>
    </source>
</reference>
<keyword evidence="1" id="KW-1133">Transmembrane helix</keyword>
<dbReference type="Proteomes" id="UP000230292">
    <property type="component" value="Unassembled WGS sequence"/>
</dbReference>
<evidence type="ECO:0008006" key="4">
    <source>
        <dbReference type="Google" id="ProtNLM"/>
    </source>
</evidence>
<protein>
    <recommendedName>
        <fullName evidence="4">CDP-alcohol phosphatidyltransferase family protein</fullName>
    </recommendedName>
</protein>
<feature type="transmembrane region" description="Helical" evidence="1">
    <location>
        <begin position="37"/>
        <end position="69"/>
    </location>
</feature>
<accession>A0A2M7H3L2</accession>
<comment type="caution">
    <text evidence="2">The sequence shown here is derived from an EMBL/GenBank/DDBJ whole genome shotgun (WGS) entry which is preliminary data.</text>
</comment>
<dbReference type="AlphaFoldDB" id="A0A2M7H3L2"/>
<dbReference type="InterPro" id="IPR043130">
    <property type="entry name" value="CDP-OH_PTrfase_TM_dom"/>
</dbReference>
<keyword evidence="1" id="KW-0812">Transmembrane</keyword>
<sequence length="207" mass="23972">MHMLTYHHKIRDKSRADSYDIITSMKYRPYIPNLLSLFRLCTAILIGGLIFIPAPIWTVQALVILGIVSDKLDGSLARLWKVESDLGKRLESVIDPTFGFLSGIYIFLYTDIPSWLFWLAILLTSIGVGGRIFIKLYTGKFFYEKSQITRIGVGLTFTILIIYLFAVPYRDWILWPFAIWTTFGVINYCRMMILFTLKHRRPNDSVS</sequence>
<dbReference type="GO" id="GO:0016780">
    <property type="term" value="F:phosphotransferase activity, for other substituted phosphate groups"/>
    <property type="evidence" value="ECO:0007669"/>
    <property type="project" value="InterPro"/>
</dbReference>